<accession>A0A2J6TKK6</accession>
<dbReference type="SUPFAM" id="SSF51735">
    <property type="entry name" value="NAD(P)-binding Rossmann-fold domains"/>
    <property type="match status" value="1"/>
</dbReference>
<dbReference type="Gene3D" id="3.40.50.720">
    <property type="entry name" value="NAD(P)-binding Rossmann-like Domain"/>
    <property type="match status" value="1"/>
</dbReference>
<gene>
    <name evidence="5" type="ORF">K444DRAFT_522608</name>
</gene>
<dbReference type="Pfam" id="PF00725">
    <property type="entry name" value="3HCDH"/>
    <property type="match status" value="1"/>
</dbReference>
<evidence type="ECO:0000259" key="3">
    <source>
        <dbReference type="Pfam" id="PF00725"/>
    </source>
</evidence>
<dbReference type="STRING" id="1095630.A0A2J6TKK6"/>
<dbReference type="PANTHER" id="PTHR48075:SF3">
    <property type="entry name" value="3-HYDROXYACYL-COA DEHYDROGENASE"/>
    <property type="match status" value="1"/>
</dbReference>
<feature type="domain" description="3-hydroxyacyl-CoA dehydrogenase NAD binding" evidence="4">
    <location>
        <begin position="13"/>
        <end position="184"/>
    </location>
</feature>
<organism evidence="5 6">
    <name type="scientific">Hyaloscypha bicolor E</name>
    <dbReference type="NCBI Taxonomy" id="1095630"/>
    <lineage>
        <taxon>Eukaryota</taxon>
        <taxon>Fungi</taxon>
        <taxon>Dikarya</taxon>
        <taxon>Ascomycota</taxon>
        <taxon>Pezizomycotina</taxon>
        <taxon>Leotiomycetes</taxon>
        <taxon>Helotiales</taxon>
        <taxon>Hyaloscyphaceae</taxon>
        <taxon>Hyaloscypha</taxon>
        <taxon>Hyaloscypha bicolor</taxon>
    </lineage>
</organism>
<keyword evidence="6" id="KW-1185">Reference proteome</keyword>
<feature type="domain" description="3-hydroxyacyl-CoA dehydrogenase C-terminal" evidence="3">
    <location>
        <begin position="200"/>
        <end position="291"/>
    </location>
</feature>
<reference evidence="5 6" key="1">
    <citation type="submission" date="2016-04" db="EMBL/GenBank/DDBJ databases">
        <title>A degradative enzymes factory behind the ericoid mycorrhizal symbiosis.</title>
        <authorList>
            <consortium name="DOE Joint Genome Institute"/>
            <person name="Martino E."/>
            <person name="Morin E."/>
            <person name="Grelet G."/>
            <person name="Kuo A."/>
            <person name="Kohler A."/>
            <person name="Daghino S."/>
            <person name="Barry K."/>
            <person name="Choi C."/>
            <person name="Cichocki N."/>
            <person name="Clum A."/>
            <person name="Copeland A."/>
            <person name="Hainaut M."/>
            <person name="Haridas S."/>
            <person name="Labutti K."/>
            <person name="Lindquist E."/>
            <person name="Lipzen A."/>
            <person name="Khouja H.-R."/>
            <person name="Murat C."/>
            <person name="Ohm R."/>
            <person name="Olson A."/>
            <person name="Spatafora J."/>
            <person name="Veneault-Fourrey C."/>
            <person name="Henrissat B."/>
            <person name="Grigoriev I."/>
            <person name="Martin F."/>
            <person name="Perotto S."/>
        </authorList>
    </citation>
    <scope>NUCLEOTIDE SEQUENCE [LARGE SCALE GENOMIC DNA]</scope>
    <source>
        <strain evidence="5 6">E</strain>
    </source>
</reference>
<dbReference type="SUPFAM" id="SSF48179">
    <property type="entry name" value="6-phosphogluconate dehydrogenase C-terminal domain-like"/>
    <property type="match status" value="1"/>
</dbReference>
<dbReference type="Gene3D" id="1.10.1040.50">
    <property type="match status" value="1"/>
</dbReference>
<evidence type="ECO:0000256" key="2">
    <source>
        <dbReference type="ARBA" id="ARBA00023002"/>
    </source>
</evidence>
<dbReference type="InterPro" id="IPR022694">
    <property type="entry name" value="3-OHacyl-CoA_DH"/>
</dbReference>
<evidence type="ECO:0000259" key="4">
    <source>
        <dbReference type="Pfam" id="PF02737"/>
    </source>
</evidence>
<dbReference type="GO" id="GO:0006631">
    <property type="term" value="P:fatty acid metabolic process"/>
    <property type="evidence" value="ECO:0007669"/>
    <property type="project" value="InterPro"/>
</dbReference>
<dbReference type="AlphaFoldDB" id="A0A2J6TKK6"/>
<dbReference type="GO" id="GO:0016616">
    <property type="term" value="F:oxidoreductase activity, acting on the CH-OH group of donors, NAD or NADP as acceptor"/>
    <property type="evidence" value="ECO:0007669"/>
    <property type="project" value="InterPro"/>
</dbReference>
<dbReference type="InParanoid" id="A0A2J6TKK6"/>
<evidence type="ECO:0000313" key="5">
    <source>
        <dbReference type="EMBL" id="PMD63550.1"/>
    </source>
</evidence>
<dbReference type="InterPro" id="IPR036291">
    <property type="entry name" value="NAD(P)-bd_dom_sf"/>
</dbReference>
<protein>
    <submittedName>
        <fullName evidence="5">3-hydroxyacyl-CoA dehydrogenase</fullName>
    </submittedName>
</protein>
<dbReference type="GeneID" id="36582301"/>
<dbReference type="GO" id="GO:0070403">
    <property type="term" value="F:NAD+ binding"/>
    <property type="evidence" value="ECO:0007669"/>
    <property type="project" value="InterPro"/>
</dbReference>
<dbReference type="InterPro" id="IPR008927">
    <property type="entry name" value="6-PGluconate_DH-like_C_sf"/>
</dbReference>
<evidence type="ECO:0000313" key="6">
    <source>
        <dbReference type="Proteomes" id="UP000235371"/>
    </source>
</evidence>
<comment type="similarity">
    <text evidence="1">Belongs to the 3-hydroxyacyl-CoA dehydrogenase family.</text>
</comment>
<dbReference type="PANTHER" id="PTHR48075">
    <property type="entry name" value="3-HYDROXYACYL-COA DEHYDROGENASE FAMILY PROTEIN"/>
    <property type="match status" value="1"/>
</dbReference>
<dbReference type="RefSeq" id="XP_024740454.1">
    <property type="nucleotide sequence ID" value="XM_024874221.1"/>
</dbReference>
<sequence>MWTPPTDAHSKPVTIIGAGVLGRRLATLWSSTGRPVNLYDPSLPALESATAYIADALSTYCSEQGTHPGHVHFTTSLHDPYIVNSWMVIEAAPEDLDLKISILGRLDRMLPKSTIIATNSASFRSGELVSEVRNRSRVLNTLYYIPPRNRCVEMMSCGYTSPELIAFLRAQMEEMGMLPMVVGNESTGLIFPRIFGALKRETLKVGAATPTEIDTLFTDFFGAQKGPCAMMDAVGLDTVAKTERHFLAEERGEEGEVLGLELEGRVPGYLAWLEAEFVERGRVGEKSGEGLLVGKGGEEKGEGKHKPGEEVWQEHAVDLSCL</sequence>
<dbReference type="PIRSF" id="PIRSF000105">
    <property type="entry name" value="HCDH"/>
    <property type="match status" value="1"/>
</dbReference>
<dbReference type="InterPro" id="IPR006176">
    <property type="entry name" value="3-OHacyl-CoA_DH_NAD-bd"/>
</dbReference>
<name>A0A2J6TKK6_9HELO</name>
<keyword evidence="2" id="KW-0560">Oxidoreductase</keyword>
<evidence type="ECO:0000256" key="1">
    <source>
        <dbReference type="ARBA" id="ARBA00009463"/>
    </source>
</evidence>
<dbReference type="InterPro" id="IPR006108">
    <property type="entry name" value="3HC_DH_C"/>
</dbReference>
<dbReference type="OrthoDB" id="5958943at2759"/>
<dbReference type="Pfam" id="PF02737">
    <property type="entry name" value="3HCDH_N"/>
    <property type="match status" value="1"/>
</dbReference>
<dbReference type="EMBL" id="KZ613780">
    <property type="protein sequence ID" value="PMD63550.1"/>
    <property type="molecule type" value="Genomic_DNA"/>
</dbReference>
<proteinExistence type="inferred from homology"/>
<dbReference type="Proteomes" id="UP000235371">
    <property type="component" value="Unassembled WGS sequence"/>
</dbReference>